<dbReference type="Gene3D" id="2.30.110.10">
    <property type="entry name" value="Electron Transport, Fmn-binding Protein, Chain A"/>
    <property type="match status" value="1"/>
</dbReference>
<dbReference type="InterPro" id="IPR024747">
    <property type="entry name" value="Pyridox_Oxase-rel"/>
</dbReference>
<sequence length="263" mass="29313">MGRYELEYAKDATNLVRRHDERGVYALEKIHSLINSSQLIHVSFNVPDSPFPVTLPMIGQMGSFDRPSADLGDPLDLYIHGYVTSRLFNLGRGTGEEGIPVSCAVSHIDGLILALSAFNHSYNYRSALLFGHATLVEDQEEKLYAMELITNSVVPDRWKNSRLPPTNAELQSTSILRVKIASGSAKFRDGGVSDDKHDLDNESALNSVWTGVVPIYSTMGEPIPGPYNRVDLPSYAKEFFEEFNAENKKQCLEAATRKDRVDF</sequence>
<evidence type="ECO:0008006" key="3">
    <source>
        <dbReference type="Google" id="ProtNLM"/>
    </source>
</evidence>
<reference evidence="2" key="1">
    <citation type="submission" date="2018-12" db="EMBL/GenBank/DDBJ databases">
        <title>The complete genome of Metarhizium rileyi, a key fungal pathogen of Lepidoptera.</title>
        <authorList>
            <person name="Binneck E."/>
            <person name="Lastra C.C.L."/>
            <person name="Sosa-Gomez D.R."/>
        </authorList>
    </citation>
    <scope>NUCLEOTIDE SEQUENCE [LARGE SCALE GENOMIC DNA]</scope>
    <source>
        <strain evidence="2">Cep018-CH2</strain>
    </source>
</reference>
<comment type="caution">
    <text evidence="1">The sequence shown here is derived from an EMBL/GenBank/DDBJ whole genome shotgun (WGS) entry which is preliminary data.</text>
</comment>
<dbReference type="SUPFAM" id="SSF50475">
    <property type="entry name" value="FMN-binding split barrel"/>
    <property type="match status" value="1"/>
</dbReference>
<accession>A0A5C6G567</accession>
<name>A0A5C6G567_METRR</name>
<dbReference type="PANTHER" id="PTHR34071:SF2">
    <property type="entry name" value="FLAVIN-NUCLEOTIDE-BINDING PROTEIN"/>
    <property type="match status" value="1"/>
</dbReference>
<organism evidence="1 2">
    <name type="scientific">Metarhizium rileyi (strain RCEF 4871)</name>
    <name type="common">Nomuraea rileyi</name>
    <dbReference type="NCBI Taxonomy" id="1649241"/>
    <lineage>
        <taxon>Eukaryota</taxon>
        <taxon>Fungi</taxon>
        <taxon>Dikarya</taxon>
        <taxon>Ascomycota</taxon>
        <taxon>Pezizomycotina</taxon>
        <taxon>Sordariomycetes</taxon>
        <taxon>Hypocreomycetidae</taxon>
        <taxon>Hypocreales</taxon>
        <taxon>Clavicipitaceae</taxon>
        <taxon>Metarhizium</taxon>
    </lineage>
</organism>
<evidence type="ECO:0000313" key="1">
    <source>
        <dbReference type="EMBL" id="TWU73035.1"/>
    </source>
</evidence>
<protein>
    <recommendedName>
        <fullName evidence="3">Flavin-nucleotide-binding protein</fullName>
    </recommendedName>
</protein>
<dbReference type="EMBL" id="SBHS01000021">
    <property type="protein sequence ID" value="TWU73035.1"/>
    <property type="molecule type" value="Genomic_DNA"/>
</dbReference>
<dbReference type="PANTHER" id="PTHR34071">
    <property type="entry name" value="5-NITROIMIDAZOLE ANTIBIOTICS RESISTANCE PROTEIN, NIMA-FAMILY-RELATED PROTEIN-RELATED"/>
    <property type="match status" value="1"/>
</dbReference>
<dbReference type="InterPro" id="IPR012349">
    <property type="entry name" value="Split_barrel_FMN-bd"/>
</dbReference>
<gene>
    <name evidence="1" type="ORF">ED733_001704</name>
</gene>
<dbReference type="Proteomes" id="UP000317257">
    <property type="component" value="Unassembled WGS sequence"/>
</dbReference>
<dbReference type="AlphaFoldDB" id="A0A5C6G567"/>
<proteinExistence type="predicted"/>
<evidence type="ECO:0000313" key="2">
    <source>
        <dbReference type="Proteomes" id="UP000317257"/>
    </source>
</evidence>
<dbReference type="Pfam" id="PF12900">
    <property type="entry name" value="Pyridox_ox_2"/>
    <property type="match status" value="1"/>
</dbReference>